<dbReference type="GO" id="GO:0016787">
    <property type="term" value="F:hydrolase activity"/>
    <property type="evidence" value="ECO:0007669"/>
    <property type="project" value="InterPro"/>
</dbReference>
<dbReference type="RefSeq" id="XP_001828230.2">
    <property type="nucleotide sequence ID" value="XM_001828178.2"/>
</dbReference>
<dbReference type="HOGENOM" id="CLU_054590_2_1_1"/>
<dbReference type="KEGG" id="cci:CC1G_02811"/>
<reference evidence="2 3" key="1">
    <citation type="journal article" date="2010" name="Proc. Natl. Acad. Sci. U.S.A.">
        <title>Insights into evolution of multicellular fungi from the assembled chromosomes of the mushroom Coprinopsis cinerea (Coprinus cinereus).</title>
        <authorList>
            <person name="Stajich J.E."/>
            <person name="Wilke S.K."/>
            <person name="Ahren D."/>
            <person name="Au C.H."/>
            <person name="Birren B.W."/>
            <person name="Borodovsky M."/>
            <person name="Burns C."/>
            <person name="Canback B."/>
            <person name="Casselton L.A."/>
            <person name="Cheng C.K."/>
            <person name="Deng J."/>
            <person name="Dietrich F.S."/>
            <person name="Fargo D.C."/>
            <person name="Farman M.L."/>
            <person name="Gathman A.C."/>
            <person name="Goldberg J."/>
            <person name="Guigo R."/>
            <person name="Hoegger P.J."/>
            <person name="Hooker J.B."/>
            <person name="Huggins A."/>
            <person name="James T.Y."/>
            <person name="Kamada T."/>
            <person name="Kilaru S."/>
            <person name="Kodira C."/>
            <person name="Kues U."/>
            <person name="Kupfer D."/>
            <person name="Kwan H.S."/>
            <person name="Lomsadze A."/>
            <person name="Li W."/>
            <person name="Lilly W.W."/>
            <person name="Ma L.J."/>
            <person name="Mackey A.J."/>
            <person name="Manning G."/>
            <person name="Martin F."/>
            <person name="Muraguchi H."/>
            <person name="Natvig D.O."/>
            <person name="Palmerini H."/>
            <person name="Ramesh M.A."/>
            <person name="Rehmeyer C.J."/>
            <person name="Roe B.A."/>
            <person name="Shenoy N."/>
            <person name="Stanke M."/>
            <person name="Ter-Hovhannisyan V."/>
            <person name="Tunlid A."/>
            <person name="Velagapudi R."/>
            <person name="Vision T.J."/>
            <person name="Zeng Q."/>
            <person name="Zolan M.E."/>
            <person name="Pukkila P.J."/>
        </authorList>
    </citation>
    <scope>NUCLEOTIDE SEQUENCE [LARGE SCALE GENOMIC DNA]</scope>
    <source>
        <strain evidence="3">Okayama-7 / 130 / ATCC MYA-4618 / FGSC 9003</strain>
    </source>
</reference>
<gene>
    <name evidence="2" type="ORF">CC1G_02811</name>
</gene>
<dbReference type="OMA" id="IANWIHR"/>
<evidence type="ECO:0000313" key="2">
    <source>
        <dbReference type="EMBL" id="EAU93581.2"/>
    </source>
</evidence>
<dbReference type="OrthoDB" id="1393670at2759"/>
<dbReference type="InterPro" id="IPR002925">
    <property type="entry name" value="Dienelactn_hydro"/>
</dbReference>
<keyword evidence="3" id="KW-1185">Reference proteome</keyword>
<evidence type="ECO:0000259" key="1">
    <source>
        <dbReference type="Pfam" id="PF01738"/>
    </source>
</evidence>
<comment type="caution">
    <text evidence="2">The sequence shown here is derived from an EMBL/GenBank/DDBJ whole genome shotgun (WGS) entry which is preliminary data.</text>
</comment>
<dbReference type="PANTHER" id="PTHR17630:SF44">
    <property type="entry name" value="PROTEIN AIM2"/>
    <property type="match status" value="1"/>
</dbReference>
<dbReference type="VEuPathDB" id="FungiDB:CC1G_02811"/>
<accession>A8N042</accession>
<dbReference type="EMBL" id="AACS02000001">
    <property type="protein sequence ID" value="EAU93581.2"/>
    <property type="molecule type" value="Genomic_DNA"/>
</dbReference>
<dbReference type="AlphaFoldDB" id="A8N042"/>
<name>A8N042_COPC7</name>
<dbReference type="InterPro" id="IPR029058">
    <property type="entry name" value="AB_hydrolase_fold"/>
</dbReference>
<dbReference type="Pfam" id="PF01738">
    <property type="entry name" value="DLH"/>
    <property type="match status" value="1"/>
</dbReference>
<dbReference type="eggNOG" id="KOG3043">
    <property type="taxonomic scope" value="Eukaryota"/>
</dbReference>
<organism evidence="2 3">
    <name type="scientific">Coprinopsis cinerea (strain Okayama-7 / 130 / ATCC MYA-4618 / FGSC 9003)</name>
    <name type="common">Inky cap fungus</name>
    <name type="synonym">Hormographiella aspergillata</name>
    <dbReference type="NCBI Taxonomy" id="240176"/>
    <lineage>
        <taxon>Eukaryota</taxon>
        <taxon>Fungi</taxon>
        <taxon>Dikarya</taxon>
        <taxon>Basidiomycota</taxon>
        <taxon>Agaricomycotina</taxon>
        <taxon>Agaricomycetes</taxon>
        <taxon>Agaricomycetidae</taxon>
        <taxon>Agaricales</taxon>
        <taxon>Agaricineae</taxon>
        <taxon>Psathyrellaceae</taxon>
        <taxon>Coprinopsis</taxon>
    </lineage>
</organism>
<dbReference type="Gene3D" id="3.40.50.1820">
    <property type="entry name" value="alpha/beta hydrolase"/>
    <property type="match status" value="1"/>
</dbReference>
<proteinExistence type="predicted"/>
<feature type="domain" description="Dienelactone hydrolase" evidence="1">
    <location>
        <begin position="39"/>
        <end position="250"/>
    </location>
</feature>
<dbReference type="STRING" id="240176.A8N042"/>
<evidence type="ECO:0000313" key="3">
    <source>
        <dbReference type="Proteomes" id="UP000001861"/>
    </source>
</evidence>
<sequence>MTVTSGSRVLAGPIGDCCVQGVKHSGDPAGKSISIDNVPTYLSEPPRPQEGRKKVVLFFSDVYGPFYLNNQLIQDYYASQGFYVVGIDYFFGDPIYIHTEPDFDRDGWFTKSRKQAAEAVPRWIDAVREVYGQDGIYSAVGYCFGGPYVLETAATDKIVAGAFAHPAGLTEDHFRNVTKPVLLSLAETDFTFPPESRRRAVDILAEKKATYHVQLFSGVSHGFATRGDPAVENTRWAKEESARGIINWFIRWSSNALAQK</sequence>
<protein>
    <recommendedName>
        <fullName evidence="1">Dienelactone hydrolase domain-containing protein</fullName>
    </recommendedName>
</protein>
<dbReference type="PANTHER" id="PTHR17630">
    <property type="entry name" value="DIENELACTONE HYDROLASE"/>
    <property type="match status" value="1"/>
</dbReference>
<dbReference type="GeneID" id="6004632"/>
<dbReference type="SUPFAM" id="SSF53474">
    <property type="entry name" value="alpha/beta-Hydrolases"/>
    <property type="match status" value="1"/>
</dbReference>
<dbReference type="Proteomes" id="UP000001861">
    <property type="component" value="Unassembled WGS sequence"/>
</dbReference>
<dbReference type="InParanoid" id="A8N042"/>